<name>A0A915JJ35_ROMCU</name>
<proteinExistence type="inferred from homology"/>
<dbReference type="InterPro" id="IPR039797">
    <property type="entry name" value="Pecanex"/>
</dbReference>
<feature type="compositionally biased region" description="Basic and acidic residues" evidence="2">
    <location>
        <begin position="126"/>
        <end position="143"/>
    </location>
</feature>
<keyword evidence="3" id="KW-1185">Reference proteome</keyword>
<dbReference type="Proteomes" id="UP000887565">
    <property type="component" value="Unplaced"/>
</dbReference>
<comment type="similarity">
    <text evidence="1">Belongs to the pecanex family.</text>
</comment>
<comment type="caution">
    <text evidence="1">Lacks conserved residue(s) required for the propagation of feature annotation.</text>
</comment>
<evidence type="ECO:0000256" key="2">
    <source>
        <dbReference type="SAM" id="MobiDB-lite"/>
    </source>
</evidence>
<evidence type="ECO:0000313" key="4">
    <source>
        <dbReference type="WBParaSite" id="nRc.2.0.1.t26091-RA"/>
    </source>
</evidence>
<organism evidence="3 4">
    <name type="scientific">Romanomermis culicivorax</name>
    <name type="common">Nematode worm</name>
    <dbReference type="NCBI Taxonomy" id="13658"/>
    <lineage>
        <taxon>Eukaryota</taxon>
        <taxon>Metazoa</taxon>
        <taxon>Ecdysozoa</taxon>
        <taxon>Nematoda</taxon>
        <taxon>Enoplea</taxon>
        <taxon>Dorylaimia</taxon>
        <taxon>Mermithida</taxon>
        <taxon>Mermithoidea</taxon>
        <taxon>Mermithidae</taxon>
        <taxon>Romanomermis</taxon>
    </lineage>
</organism>
<feature type="transmembrane region" description="Helical" evidence="1">
    <location>
        <begin position="38"/>
        <end position="55"/>
    </location>
</feature>
<comment type="subcellular location">
    <subcellularLocation>
        <location evidence="1">Membrane</location>
        <topology evidence="1">Multi-pass membrane protein</topology>
    </subcellularLocation>
</comment>
<keyword evidence="1" id="KW-0472">Membrane</keyword>
<feature type="transmembrane region" description="Helical" evidence="1">
    <location>
        <begin position="62"/>
        <end position="83"/>
    </location>
</feature>
<evidence type="ECO:0000313" key="3">
    <source>
        <dbReference type="Proteomes" id="UP000887565"/>
    </source>
</evidence>
<evidence type="ECO:0000256" key="1">
    <source>
        <dbReference type="RuleBase" id="RU367089"/>
    </source>
</evidence>
<dbReference type="PANTHER" id="PTHR12372">
    <property type="entry name" value="PECANEX"/>
    <property type="match status" value="1"/>
</dbReference>
<feature type="compositionally biased region" description="Low complexity" evidence="2">
    <location>
        <begin position="146"/>
        <end position="155"/>
    </location>
</feature>
<protein>
    <recommendedName>
        <fullName evidence="1">Pecanex-like protein</fullName>
    </recommendedName>
</protein>
<reference evidence="4" key="1">
    <citation type="submission" date="2022-11" db="UniProtKB">
        <authorList>
            <consortium name="WormBaseParasite"/>
        </authorList>
    </citation>
    <scope>IDENTIFICATION</scope>
</reference>
<dbReference type="PANTHER" id="PTHR12372:SF7">
    <property type="entry name" value="PROTEIN PECANEX"/>
    <property type="match status" value="1"/>
</dbReference>
<accession>A0A915JJ35</accession>
<dbReference type="AlphaFoldDB" id="A0A915JJ35"/>
<keyword evidence="1" id="KW-1133">Transmembrane helix</keyword>
<sequence>MSVFSHFVEILQQGVWASLAGGWYYDPKRSTFCNTTHMYIWLVLFIFPLTLRFYFEINLISILIYCSFIGLFFAIIKSTNFYLHSIFDTHELIEQEIEAKISDVVKDDKSKDKSLELGEFGFRRGESDKSIGETNSHKEHENKCASSSSSTSQESAYKPLLKSENANLRIINVDLHEHPPGIGNISPNSCLEIHDEKVQTAQSDSEIIDKSSSSKKIRLDLDAAELHDDRRAEGLSEDIILQASLSEEVFDRKYSEPVVFGFPEDSFEGTT</sequence>
<dbReference type="WBParaSite" id="nRc.2.0.1.t26091-RA">
    <property type="protein sequence ID" value="nRc.2.0.1.t26091-RA"/>
    <property type="gene ID" value="nRc.2.0.1.g26091"/>
</dbReference>
<dbReference type="GO" id="GO:0016020">
    <property type="term" value="C:membrane"/>
    <property type="evidence" value="ECO:0007669"/>
    <property type="project" value="UniProtKB-SubCell"/>
</dbReference>
<feature type="region of interest" description="Disordered" evidence="2">
    <location>
        <begin position="126"/>
        <end position="156"/>
    </location>
</feature>
<keyword evidence="1" id="KW-0812">Transmembrane</keyword>